<evidence type="ECO:0008006" key="4">
    <source>
        <dbReference type="Google" id="ProtNLM"/>
    </source>
</evidence>
<sequence>MVLAMGRLLTLLASRLLLLLTLLSGEVFTAKLVPIHLTLLARLLLLAIRVGTVVLVLGRTVHVLLRCSHLLPTHGAPQRVT</sequence>
<keyword evidence="1" id="KW-0812">Transmembrane</keyword>
<proteinExistence type="predicted"/>
<feature type="transmembrane region" description="Helical" evidence="1">
    <location>
        <begin position="39"/>
        <end position="58"/>
    </location>
</feature>
<protein>
    <recommendedName>
        <fullName evidence="4">Transmembrane protein</fullName>
    </recommendedName>
</protein>
<dbReference type="EMBL" id="LYVJ01000015">
    <property type="protein sequence ID" value="OBU64397.1"/>
    <property type="molecule type" value="Genomic_DNA"/>
</dbReference>
<evidence type="ECO:0000256" key="1">
    <source>
        <dbReference type="SAM" id="Phobius"/>
    </source>
</evidence>
<evidence type="ECO:0000313" key="3">
    <source>
        <dbReference type="Proteomes" id="UP000092256"/>
    </source>
</evidence>
<keyword evidence="1" id="KW-0472">Membrane</keyword>
<keyword evidence="1" id="KW-1133">Transmembrane helix</keyword>
<gene>
    <name evidence="2" type="ORF">A9K58_17565</name>
</gene>
<dbReference type="AlphaFoldDB" id="A0A1A6XLN3"/>
<evidence type="ECO:0000313" key="2">
    <source>
        <dbReference type="EMBL" id="OBU64397.1"/>
    </source>
</evidence>
<comment type="caution">
    <text evidence="2">The sequence shown here is derived from an EMBL/GenBank/DDBJ whole genome shotgun (WGS) entry which is preliminary data.</text>
</comment>
<accession>A0A1A6XLN3</accession>
<reference evidence="2 3" key="1">
    <citation type="submission" date="2016-05" db="EMBL/GenBank/DDBJ databases">
        <title>Draft Genome Sequences of Stenotrophomonas maltophilia Strains Sm32COP, Sm41DVV, Sm46PAILV, SmF3, SmF22, SmSOFb1 and SmCVFa1, Isolated from Different Manures, in France.</title>
        <authorList>
            <person name="Nazaret S."/>
            <person name="Bodilis J."/>
        </authorList>
    </citation>
    <scope>NUCLEOTIDE SEQUENCE [LARGE SCALE GENOMIC DNA]</scope>
    <source>
        <strain evidence="2 3">Sm46PAILV</strain>
    </source>
</reference>
<name>A0A1A6XLN3_STEMA</name>
<organism evidence="2 3">
    <name type="scientific">Stenotrophomonas maltophilia</name>
    <name type="common">Pseudomonas maltophilia</name>
    <name type="synonym">Xanthomonas maltophilia</name>
    <dbReference type="NCBI Taxonomy" id="40324"/>
    <lineage>
        <taxon>Bacteria</taxon>
        <taxon>Pseudomonadati</taxon>
        <taxon>Pseudomonadota</taxon>
        <taxon>Gammaproteobacteria</taxon>
        <taxon>Lysobacterales</taxon>
        <taxon>Lysobacteraceae</taxon>
        <taxon>Stenotrophomonas</taxon>
        <taxon>Stenotrophomonas maltophilia group</taxon>
    </lineage>
</organism>
<dbReference type="Proteomes" id="UP000092256">
    <property type="component" value="Unassembled WGS sequence"/>
</dbReference>